<dbReference type="InParanoid" id="A0CQW7"/>
<proteinExistence type="predicted"/>
<evidence type="ECO:0000313" key="3">
    <source>
        <dbReference type="Proteomes" id="UP000000600"/>
    </source>
</evidence>
<dbReference type="KEGG" id="ptm:GSPATT00009533001"/>
<feature type="compositionally biased region" description="Basic and acidic residues" evidence="1">
    <location>
        <begin position="62"/>
        <end position="74"/>
    </location>
</feature>
<dbReference type="Proteomes" id="UP000000600">
    <property type="component" value="Unassembled WGS sequence"/>
</dbReference>
<dbReference type="AlphaFoldDB" id="A0CQW7"/>
<dbReference type="HOGENOM" id="CLU_2390752_0_0_1"/>
<evidence type="ECO:0000313" key="2">
    <source>
        <dbReference type="EMBL" id="CAK73184.1"/>
    </source>
</evidence>
<gene>
    <name evidence="2" type="ORF">GSPATT00009533001</name>
</gene>
<evidence type="ECO:0000256" key="1">
    <source>
        <dbReference type="SAM" id="MobiDB-lite"/>
    </source>
</evidence>
<dbReference type="EMBL" id="CT868141">
    <property type="protein sequence ID" value="CAK73184.1"/>
    <property type="molecule type" value="Genomic_DNA"/>
</dbReference>
<feature type="region of interest" description="Disordered" evidence="1">
    <location>
        <begin position="51"/>
        <end position="94"/>
    </location>
</feature>
<dbReference type="GeneID" id="5026366"/>
<keyword evidence="3" id="KW-1185">Reference proteome</keyword>
<sequence length="94" mass="11605">MIRIRSDTFHRIRLVYVYEHRHRQNKVNENQGKKVQLKQLNREIAHSQGICSILQKSKRQRNPKEDNRREDVRLRVPKRFRDRKNSSFNKLRMP</sequence>
<protein>
    <submittedName>
        <fullName evidence="2">Uncharacterized protein</fullName>
    </submittedName>
</protein>
<reference evidence="2 3" key="1">
    <citation type="journal article" date="2006" name="Nature">
        <title>Global trends of whole-genome duplications revealed by the ciliate Paramecium tetraurelia.</title>
        <authorList>
            <consortium name="Genoscope"/>
            <person name="Aury J.-M."/>
            <person name="Jaillon O."/>
            <person name="Duret L."/>
            <person name="Noel B."/>
            <person name="Jubin C."/>
            <person name="Porcel B.M."/>
            <person name="Segurens B."/>
            <person name="Daubin V."/>
            <person name="Anthouard V."/>
            <person name="Aiach N."/>
            <person name="Arnaiz O."/>
            <person name="Billaut A."/>
            <person name="Beisson J."/>
            <person name="Blanc I."/>
            <person name="Bouhouche K."/>
            <person name="Camara F."/>
            <person name="Duharcourt S."/>
            <person name="Guigo R."/>
            <person name="Gogendeau D."/>
            <person name="Katinka M."/>
            <person name="Keller A.-M."/>
            <person name="Kissmehl R."/>
            <person name="Klotz C."/>
            <person name="Koll F."/>
            <person name="Le Moue A."/>
            <person name="Lepere C."/>
            <person name="Malinsky S."/>
            <person name="Nowacki M."/>
            <person name="Nowak J.K."/>
            <person name="Plattner H."/>
            <person name="Poulain J."/>
            <person name="Ruiz F."/>
            <person name="Serrano V."/>
            <person name="Zagulski M."/>
            <person name="Dessen P."/>
            <person name="Betermier M."/>
            <person name="Weissenbach J."/>
            <person name="Scarpelli C."/>
            <person name="Schachter V."/>
            <person name="Sperling L."/>
            <person name="Meyer E."/>
            <person name="Cohen J."/>
            <person name="Wincker P."/>
        </authorList>
    </citation>
    <scope>NUCLEOTIDE SEQUENCE [LARGE SCALE GENOMIC DNA]</scope>
    <source>
        <strain evidence="2 3">Stock d4-2</strain>
    </source>
</reference>
<accession>A0CQW7</accession>
<name>A0CQW7_PARTE</name>
<organism evidence="2 3">
    <name type="scientific">Paramecium tetraurelia</name>
    <dbReference type="NCBI Taxonomy" id="5888"/>
    <lineage>
        <taxon>Eukaryota</taxon>
        <taxon>Sar</taxon>
        <taxon>Alveolata</taxon>
        <taxon>Ciliophora</taxon>
        <taxon>Intramacronucleata</taxon>
        <taxon>Oligohymenophorea</taxon>
        <taxon>Peniculida</taxon>
        <taxon>Parameciidae</taxon>
        <taxon>Paramecium</taxon>
    </lineage>
</organism>
<dbReference type="RefSeq" id="XP_001440581.1">
    <property type="nucleotide sequence ID" value="XM_001440544.1"/>
</dbReference>